<evidence type="ECO:0000313" key="3">
    <source>
        <dbReference type="EMBL" id="SIT87756.1"/>
    </source>
</evidence>
<feature type="domain" description="ABC-type transport auxiliary lipoprotein component" evidence="2">
    <location>
        <begin position="34"/>
        <end position="190"/>
    </location>
</feature>
<dbReference type="AlphaFoldDB" id="A0A1R3X9U8"/>
<dbReference type="Gene3D" id="3.40.50.10610">
    <property type="entry name" value="ABC-type transport auxiliary lipoprotein component"/>
    <property type="match status" value="1"/>
</dbReference>
<dbReference type="Pfam" id="PF03886">
    <property type="entry name" value="ABC_trans_aux"/>
    <property type="match status" value="1"/>
</dbReference>
<dbReference type="PROSITE" id="PS51318">
    <property type="entry name" value="TAT"/>
    <property type="match status" value="1"/>
</dbReference>
<feature type="chain" id="PRO_5012910084" evidence="1">
    <location>
        <begin position="23"/>
        <end position="202"/>
    </location>
</feature>
<dbReference type="STRING" id="287098.SAMN05421665_2519"/>
<accession>A0A1R3X9U8</accession>
<proteinExistence type="predicted"/>
<evidence type="ECO:0000259" key="2">
    <source>
        <dbReference type="Pfam" id="PF03886"/>
    </source>
</evidence>
<feature type="signal peptide" evidence="1">
    <location>
        <begin position="1"/>
        <end position="22"/>
    </location>
</feature>
<reference evidence="4" key="1">
    <citation type="submission" date="2017-01" db="EMBL/GenBank/DDBJ databases">
        <authorList>
            <person name="Varghese N."/>
            <person name="Submissions S."/>
        </authorList>
    </citation>
    <scope>NUCLEOTIDE SEQUENCE [LARGE SCALE GENOMIC DNA]</scope>
    <source>
        <strain evidence="4">DSM 29591</strain>
    </source>
</reference>
<dbReference type="OrthoDB" id="9808689at2"/>
<keyword evidence="1" id="KW-0732">Signal</keyword>
<evidence type="ECO:0000313" key="4">
    <source>
        <dbReference type="Proteomes" id="UP000186997"/>
    </source>
</evidence>
<organism evidence="3 4">
    <name type="scientific">Yoonia rosea</name>
    <dbReference type="NCBI Taxonomy" id="287098"/>
    <lineage>
        <taxon>Bacteria</taxon>
        <taxon>Pseudomonadati</taxon>
        <taxon>Pseudomonadota</taxon>
        <taxon>Alphaproteobacteria</taxon>
        <taxon>Rhodobacterales</taxon>
        <taxon>Paracoccaceae</taxon>
        <taxon>Yoonia</taxon>
    </lineage>
</organism>
<dbReference type="Proteomes" id="UP000186997">
    <property type="component" value="Unassembled WGS sequence"/>
</dbReference>
<dbReference type="RefSeq" id="WP_076660213.1">
    <property type="nucleotide sequence ID" value="NZ_FTPR01000002.1"/>
</dbReference>
<evidence type="ECO:0000256" key="1">
    <source>
        <dbReference type="SAM" id="SignalP"/>
    </source>
</evidence>
<keyword evidence="4" id="KW-1185">Reference proteome</keyword>
<sequence length="202" mass="21534">MTLTRRTFMLATLALPGCTALGVLNDAAAPRDTYALQPVSSAGQTRRSSRTLLVLEPSAAAAIATDRILIKQDPLSVTYLPDARWADTVPNMFQTVLIQSIASSGQIGFVGAQGAGPVPDAVLLTRIDAFGVDRQTDGSFVARVSFELTVLRDRDQRVLGTQRFATVLPVADDRADTIARSFQAALEALLPQALPWVAARVG</sequence>
<name>A0A1R3X9U8_9RHOB</name>
<dbReference type="EMBL" id="FTPR01000002">
    <property type="protein sequence ID" value="SIT87756.1"/>
    <property type="molecule type" value="Genomic_DNA"/>
</dbReference>
<gene>
    <name evidence="3" type="ORF">SAMN05421665_2519</name>
</gene>
<dbReference type="InterPro" id="IPR005586">
    <property type="entry name" value="ABC_trans_aux"/>
</dbReference>
<protein>
    <submittedName>
        <fullName evidence="3">ABC-type uncharacterized transport system, auxiliary component</fullName>
    </submittedName>
</protein>
<dbReference type="SUPFAM" id="SSF159594">
    <property type="entry name" value="XCC0632-like"/>
    <property type="match status" value="1"/>
</dbReference>
<dbReference type="InterPro" id="IPR006311">
    <property type="entry name" value="TAT_signal"/>
</dbReference>